<dbReference type="GO" id="GO:0005634">
    <property type="term" value="C:nucleus"/>
    <property type="evidence" value="ECO:0007669"/>
    <property type="project" value="UniProtKB-SubCell"/>
</dbReference>
<accession>A0AAV9XZ54</accession>
<dbReference type="AlphaFoldDB" id="A0AAV9XZ54"/>
<gene>
    <name evidence="3" type="ORF">RS030_203111</name>
</gene>
<dbReference type="GO" id="GO:0030880">
    <property type="term" value="C:RNA polymerase complex"/>
    <property type="evidence" value="ECO:0007669"/>
    <property type="project" value="InterPro"/>
</dbReference>
<comment type="subcellular location">
    <subcellularLocation>
        <location evidence="1">Nucleus</location>
    </subcellularLocation>
</comment>
<evidence type="ECO:0000256" key="2">
    <source>
        <dbReference type="ARBA" id="ARBA00023242"/>
    </source>
</evidence>
<evidence type="ECO:0000313" key="4">
    <source>
        <dbReference type="Proteomes" id="UP001311799"/>
    </source>
</evidence>
<dbReference type="InterPro" id="IPR038324">
    <property type="entry name" value="Rpb4/RPC9_sf"/>
</dbReference>
<dbReference type="EMBL" id="JAWDEY010000012">
    <property type="protein sequence ID" value="KAK6589399.1"/>
    <property type="molecule type" value="Genomic_DNA"/>
</dbReference>
<keyword evidence="4" id="KW-1185">Reference proteome</keyword>
<dbReference type="InterPro" id="IPR005574">
    <property type="entry name" value="Rpb4/RPC9"/>
</dbReference>
<proteinExistence type="predicted"/>
<dbReference type="InterPro" id="IPR010997">
    <property type="entry name" value="HRDC-like_sf"/>
</dbReference>
<reference evidence="3 4" key="1">
    <citation type="submission" date="2023-10" db="EMBL/GenBank/DDBJ databases">
        <title>Comparative genomics analysis reveals potential genetic determinants of host preference in Cryptosporidium xiaoi.</title>
        <authorList>
            <person name="Xiao L."/>
            <person name="Li J."/>
        </authorList>
    </citation>
    <scope>NUCLEOTIDE SEQUENCE [LARGE SCALE GENOMIC DNA]</scope>
    <source>
        <strain evidence="3 4">52996</strain>
    </source>
</reference>
<dbReference type="Gene3D" id="1.20.1250.40">
    <property type="match status" value="1"/>
</dbReference>
<dbReference type="SUPFAM" id="SSF47819">
    <property type="entry name" value="HRDC-like"/>
    <property type="match status" value="1"/>
</dbReference>
<name>A0AAV9XZ54_9CRYT</name>
<keyword evidence="2" id="KW-0539">Nucleus</keyword>
<protein>
    <recommendedName>
        <fullName evidence="5">DNA-directed RNA polymerase III subunit RPC9</fullName>
    </recommendedName>
</protein>
<evidence type="ECO:0000256" key="1">
    <source>
        <dbReference type="ARBA" id="ARBA00004123"/>
    </source>
</evidence>
<sequence>MNPKLDSWTPLSCQEVYEAITSSECFENNEHEKLEDSTFKKSLIWYFKAFELVSEIPFENTIPLVKTLCTKYNLSSQEVMQILDLKPRKPVDLHCIIPNYEKRFSEKATEDILELLNREFFRELK</sequence>
<evidence type="ECO:0008006" key="5">
    <source>
        <dbReference type="Google" id="ProtNLM"/>
    </source>
</evidence>
<comment type="caution">
    <text evidence="3">The sequence shown here is derived from an EMBL/GenBank/DDBJ whole genome shotgun (WGS) entry which is preliminary data.</text>
</comment>
<evidence type="ECO:0000313" key="3">
    <source>
        <dbReference type="EMBL" id="KAK6589399.1"/>
    </source>
</evidence>
<organism evidence="3 4">
    <name type="scientific">Cryptosporidium xiaoi</name>
    <dbReference type="NCBI Taxonomy" id="659607"/>
    <lineage>
        <taxon>Eukaryota</taxon>
        <taxon>Sar</taxon>
        <taxon>Alveolata</taxon>
        <taxon>Apicomplexa</taxon>
        <taxon>Conoidasida</taxon>
        <taxon>Coccidia</taxon>
        <taxon>Eucoccidiorida</taxon>
        <taxon>Eimeriorina</taxon>
        <taxon>Cryptosporidiidae</taxon>
        <taxon>Cryptosporidium</taxon>
    </lineage>
</organism>
<dbReference type="Pfam" id="PF03874">
    <property type="entry name" value="RNA_pol_Rpb4"/>
    <property type="match status" value="1"/>
</dbReference>
<dbReference type="GO" id="GO:0000166">
    <property type="term" value="F:nucleotide binding"/>
    <property type="evidence" value="ECO:0007669"/>
    <property type="project" value="InterPro"/>
</dbReference>
<dbReference type="GO" id="GO:0006352">
    <property type="term" value="P:DNA-templated transcription initiation"/>
    <property type="evidence" value="ECO:0007669"/>
    <property type="project" value="InterPro"/>
</dbReference>
<dbReference type="Proteomes" id="UP001311799">
    <property type="component" value="Unassembled WGS sequence"/>
</dbReference>